<dbReference type="InterPro" id="IPR001555">
    <property type="entry name" value="GART_AS"/>
</dbReference>
<dbReference type="Pfam" id="PF00551">
    <property type="entry name" value="Formyl_trans_N"/>
    <property type="match status" value="1"/>
</dbReference>
<evidence type="ECO:0000256" key="4">
    <source>
        <dbReference type="ARBA" id="ARBA00022917"/>
    </source>
</evidence>
<dbReference type="InterPro" id="IPR044135">
    <property type="entry name" value="Met-tRNA-FMT_C"/>
</dbReference>
<gene>
    <name evidence="5" type="primary">fmt</name>
    <name evidence="8" type="ORF">F8154_07270</name>
</gene>
<evidence type="ECO:0000256" key="5">
    <source>
        <dbReference type="HAMAP-Rule" id="MF_00182"/>
    </source>
</evidence>
<dbReference type="CDD" id="cd08646">
    <property type="entry name" value="FMT_core_Met-tRNA-FMT_N"/>
    <property type="match status" value="1"/>
</dbReference>
<protein>
    <recommendedName>
        <fullName evidence="2 5">Methionyl-tRNA formyltransferase</fullName>
        <ecNumber evidence="2 5">2.1.2.9</ecNumber>
    </recommendedName>
</protein>
<comment type="catalytic activity">
    <reaction evidence="5">
        <text>L-methionyl-tRNA(fMet) + (6R)-10-formyltetrahydrofolate = N-formyl-L-methionyl-tRNA(fMet) + (6S)-5,6,7,8-tetrahydrofolate + H(+)</text>
        <dbReference type="Rhea" id="RHEA:24380"/>
        <dbReference type="Rhea" id="RHEA-COMP:9952"/>
        <dbReference type="Rhea" id="RHEA-COMP:9953"/>
        <dbReference type="ChEBI" id="CHEBI:15378"/>
        <dbReference type="ChEBI" id="CHEBI:57453"/>
        <dbReference type="ChEBI" id="CHEBI:78530"/>
        <dbReference type="ChEBI" id="CHEBI:78844"/>
        <dbReference type="ChEBI" id="CHEBI:195366"/>
        <dbReference type="EC" id="2.1.2.9"/>
    </reaction>
</comment>
<keyword evidence="4 5" id="KW-0648">Protein biosynthesis</keyword>
<comment type="similarity">
    <text evidence="1 5">Belongs to the Fmt family.</text>
</comment>
<dbReference type="NCBIfam" id="TIGR00460">
    <property type="entry name" value="fmt"/>
    <property type="match status" value="1"/>
</dbReference>
<organism evidence="8 9">
    <name type="scientific">Alkaliphilus pronyensis</name>
    <dbReference type="NCBI Taxonomy" id="1482732"/>
    <lineage>
        <taxon>Bacteria</taxon>
        <taxon>Bacillati</taxon>
        <taxon>Bacillota</taxon>
        <taxon>Clostridia</taxon>
        <taxon>Peptostreptococcales</taxon>
        <taxon>Natronincolaceae</taxon>
        <taxon>Alkaliphilus</taxon>
    </lineage>
</organism>
<evidence type="ECO:0000256" key="3">
    <source>
        <dbReference type="ARBA" id="ARBA00022679"/>
    </source>
</evidence>
<dbReference type="InterPro" id="IPR005794">
    <property type="entry name" value="Fmt"/>
</dbReference>
<proteinExistence type="inferred from homology"/>
<dbReference type="RefSeq" id="WP_151860949.1">
    <property type="nucleotide sequence ID" value="NZ_WBZC01000023.1"/>
</dbReference>
<dbReference type="GO" id="GO:0004479">
    <property type="term" value="F:methionyl-tRNA formyltransferase activity"/>
    <property type="evidence" value="ECO:0007669"/>
    <property type="project" value="UniProtKB-UniRule"/>
</dbReference>
<dbReference type="Pfam" id="PF02911">
    <property type="entry name" value="Formyl_trans_C"/>
    <property type="match status" value="1"/>
</dbReference>
<dbReference type="InterPro" id="IPR041711">
    <property type="entry name" value="Met-tRNA-FMT_N"/>
</dbReference>
<feature type="binding site" evidence="5">
    <location>
        <begin position="109"/>
        <end position="112"/>
    </location>
    <ligand>
        <name>(6S)-5,6,7,8-tetrahydrofolate</name>
        <dbReference type="ChEBI" id="CHEBI:57453"/>
    </ligand>
</feature>
<dbReference type="InterPro" id="IPR036477">
    <property type="entry name" value="Formyl_transf_N_sf"/>
</dbReference>
<name>A0A6I0F8U8_9FIRM</name>
<comment type="function">
    <text evidence="5">Attaches a formyl group to the free amino group of methionyl-tRNA(fMet). The formyl group appears to play a dual role in the initiator identity of N-formylmethionyl-tRNA by promoting its recognition by IF2 and preventing the misappropriation of this tRNA by the elongation apparatus.</text>
</comment>
<evidence type="ECO:0000256" key="1">
    <source>
        <dbReference type="ARBA" id="ARBA00010699"/>
    </source>
</evidence>
<keyword evidence="3 5" id="KW-0808">Transferase</keyword>
<dbReference type="SUPFAM" id="SSF53328">
    <property type="entry name" value="Formyltransferase"/>
    <property type="match status" value="1"/>
</dbReference>
<keyword evidence="9" id="KW-1185">Reference proteome</keyword>
<evidence type="ECO:0000259" key="6">
    <source>
        <dbReference type="Pfam" id="PF00551"/>
    </source>
</evidence>
<dbReference type="EC" id="2.1.2.9" evidence="2 5"/>
<dbReference type="Gene3D" id="3.40.50.12230">
    <property type="match status" value="1"/>
</dbReference>
<dbReference type="GO" id="GO:0005829">
    <property type="term" value="C:cytosol"/>
    <property type="evidence" value="ECO:0007669"/>
    <property type="project" value="TreeGrafter"/>
</dbReference>
<feature type="domain" description="Formyl transferase C-terminal" evidence="7">
    <location>
        <begin position="205"/>
        <end position="300"/>
    </location>
</feature>
<dbReference type="InterPro" id="IPR002376">
    <property type="entry name" value="Formyl_transf_N"/>
</dbReference>
<reference evidence="8 9" key="1">
    <citation type="submission" date="2019-10" db="EMBL/GenBank/DDBJ databases">
        <title>Alkaliphilus serpentinus sp. nov. and Alkaliphilus pronyensis sp. nov., two novel anaerobic alkaliphilic species isolated from the serpentinized-hosted hydrothermal field of the Prony Bay (New Caledonia).</title>
        <authorList>
            <person name="Postec A."/>
        </authorList>
    </citation>
    <scope>NUCLEOTIDE SEQUENCE [LARGE SCALE GENOMIC DNA]</scope>
    <source>
        <strain evidence="8 9">LacV</strain>
    </source>
</reference>
<dbReference type="HAMAP" id="MF_00182">
    <property type="entry name" value="Formyl_trans"/>
    <property type="match status" value="1"/>
</dbReference>
<evidence type="ECO:0000313" key="8">
    <source>
        <dbReference type="EMBL" id="KAB3535233.1"/>
    </source>
</evidence>
<dbReference type="PROSITE" id="PS00373">
    <property type="entry name" value="GART"/>
    <property type="match status" value="1"/>
</dbReference>
<feature type="domain" description="Formyl transferase N-terminal" evidence="6">
    <location>
        <begin position="1"/>
        <end position="178"/>
    </location>
</feature>
<dbReference type="SUPFAM" id="SSF50486">
    <property type="entry name" value="FMT C-terminal domain-like"/>
    <property type="match status" value="1"/>
</dbReference>
<dbReference type="PANTHER" id="PTHR11138:SF5">
    <property type="entry name" value="METHIONYL-TRNA FORMYLTRANSFERASE, MITOCHONDRIAL"/>
    <property type="match status" value="1"/>
</dbReference>
<evidence type="ECO:0000313" key="9">
    <source>
        <dbReference type="Proteomes" id="UP000432715"/>
    </source>
</evidence>
<evidence type="ECO:0000259" key="7">
    <source>
        <dbReference type="Pfam" id="PF02911"/>
    </source>
</evidence>
<dbReference type="CDD" id="cd08704">
    <property type="entry name" value="Met_tRNA_FMT_C"/>
    <property type="match status" value="1"/>
</dbReference>
<dbReference type="OrthoDB" id="9802815at2"/>
<evidence type="ECO:0000256" key="2">
    <source>
        <dbReference type="ARBA" id="ARBA00012261"/>
    </source>
</evidence>
<sequence length="314" mass="34664">MKIIFMGTPDFAVPCLEALIDEKHEIVAVFTQPDKPKGRGKKIVTPPVKDVAIREGITVYQPSNLKADDTLETIRALKPDLIVVVAYGHILTKDILEVPPFGSINVHASLLPKYRGAAPINWVIINGESKTGVTTMYMDVGLDTGDMILKEETLIGADETAGELHNRLSGLGADLLTKTIDLIEVGGIEREPQNHEEATYAPIMGKELGRIDWSQDAKQIKNLIRGTIPWPGAYTTYENKVMKIFSSRIEETDINYTAGEIVEVTKDEIYVGTSKNLLVIQEIQFSGGKRMLVKDYLVGNNIEKGNKLGENKDC</sequence>
<accession>A0A6I0F8U8</accession>
<dbReference type="EMBL" id="WBZC01000023">
    <property type="protein sequence ID" value="KAB3535233.1"/>
    <property type="molecule type" value="Genomic_DNA"/>
</dbReference>
<dbReference type="FunFam" id="3.40.50.12230:FF:000001">
    <property type="entry name" value="Methionyl-tRNA formyltransferase"/>
    <property type="match status" value="1"/>
</dbReference>
<dbReference type="InterPro" id="IPR005793">
    <property type="entry name" value="Formyl_trans_C"/>
</dbReference>
<dbReference type="AlphaFoldDB" id="A0A6I0F8U8"/>
<dbReference type="PANTHER" id="PTHR11138">
    <property type="entry name" value="METHIONYL-TRNA FORMYLTRANSFERASE"/>
    <property type="match status" value="1"/>
</dbReference>
<comment type="caution">
    <text evidence="8">The sequence shown here is derived from an EMBL/GenBank/DDBJ whole genome shotgun (WGS) entry which is preliminary data.</text>
</comment>
<dbReference type="Proteomes" id="UP000432715">
    <property type="component" value="Unassembled WGS sequence"/>
</dbReference>
<dbReference type="InterPro" id="IPR011034">
    <property type="entry name" value="Formyl_transferase-like_C_sf"/>
</dbReference>